<organism evidence="2 3">
    <name type="scientific">Patagioenas fasciata monilis</name>
    <dbReference type="NCBI Taxonomy" id="372326"/>
    <lineage>
        <taxon>Eukaryota</taxon>
        <taxon>Metazoa</taxon>
        <taxon>Chordata</taxon>
        <taxon>Craniata</taxon>
        <taxon>Vertebrata</taxon>
        <taxon>Euteleostomi</taxon>
        <taxon>Archelosauria</taxon>
        <taxon>Archosauria</taxon>
        <taxon>Dinosauria</taxon>
        <taxon>Saurischia</taxon>
        <taxon>Theropoda</taxon>
        <taxon>Coelurosauria</taxon>
        <taxon>Aves</taxon>
        <taxon>Neognathae</taxon>
        <taxon>Neoaves</taxon>
        <taxon>Columbimorphae</taxon>
        <taxon>Columbiformes</taxon>
        <taxon>Columbidae</taxon>
        <taxon>Patagioenas</taxon>
    </lineage>
</organism>
<comment type="caution">
    <text evidence="2">The sequence shown here is derived from an EMBL/GenBank/DDBJ whole genome shotgun (WGS) entry which is preliminary data.</text>
</comment>
<gene>
    <name evidence="2" type="ORF">AV530_009074</name>
</gene>
<evidence type="ECO:0000313" key="2">
    <source>
        <dbReference type="EMBL" id="OPJ90339.1"/>
    </source>
</evidence>
<evidence type="ECO:0000256" key="1">
    <source>
        <dbReference type="SAM" id="MobiDB-lite"/>
    </source>
</evidence>
<accession>A0A1V4L0S7</accession>
<evidence type="ECO:0000313" key="3">
    <source>
        <dbReference type="Proteomes" id="UP000190648"/>
    </source>
</evidence>
<dbReference type="EMBL" id="LSYS01000321">
    <property type="protein sequence ID" value="OPJ90339.1"/>
    <property type="molecule type" value="Genomic_DNA"/>
</dbReference>
<proteinExistence type="predicted"/>
<dbReference type="AlphaFoldDB" id="A0A1V4L0S7"/>
<feature type="region of interest" description="Disordered" evidence="1">
    <location>
        <begin position="1"/>
        <end position="34"/>
    </location>
</feature>
<dbReference type="Proteomes" id="UP000190648">
    <property type="component" value="Unassembled WGS sequence"/>
</dbReference>
<name>A0A1V4L0S7_PATFA</name>
<protein>
    <submittedName>
        <fullName evidence="2">Uncharacterized protein</fullName>
    </submittedName>
</protein>
<reference evidence="2 3" key="1">
    <citation type="submission" date="2016-02" db="EMBL/GenBank/DDBJ databases">
        <title>Band-tailed pigeon sequencing and assembly.</title>
        <authorList>
            <person name="Soares A.E."/>
            <person name="Novak B.J."/>
            <person name="Rice E.S."/>
            <person name="O'Connell B."/>
            <person name="Chang D."/>
            <person name="Weber S."/>
            <person name="Shapiro B."/>
        </authorList>
    </citation>
    <scope>NUCLEOTIDE SEQUENCE [LARGE SCALE GENOMIC DNA]</scope>
    <source>
        <strain evidence="2">BTP2013</strain>
        <tissue evidence="2">Blood</tissue>
    </source>
</reference>
<sequence length="128" mass="14703">MPHNKRVRERSKNVKQLCRHQVSEEGGGEGAPGARAKVTLEPMVKIMVRPAVPLKFMEVHSGAGIHLQPMEDPTLEQVDAQRRLRPHRKPTLEQASWQNLCILWKGPKLEQLLKNWNMRRTHAGEVHE</sequence>
<keyword evidence="3" id="KW-1185">Reference proteome</keyword>